<dbReference type="Pfam" id="PF00106">
    <property type="entry name" value="adh_short"/>
    <property type="match status" value="1"/>
</dbReference>
<sequence length="297" mass="31423">MKPPFPSVTSEWHNAPYAAISPTLPALSVAGKTVLMTGGGRGIGSRIAYAFAAAGAKIVAITGRTAASLEESKAAIEKDFPNVTVVPLTSDVTDAEAINTAFAKIAAMNGGIHICVHNAGVAPPGAKIAEISNAAARKDWWNGYEINVLGTLVVLNAFAQHKAQGAKLCFIGTAASAVFPSTMLGTSAYSMSKSAAAVLVQYFAAENPEIGVFTLHPGVVLTEMGSRGKKSGNTLPTDDIDLPAHFAVWLLSPEGEFLRNRFVWCNWDVNELKEKTTKITETKGYLNIGMIGWPYRL</sequence>
<dbReference type="OrthoDB" id="1933717at2759"/>
<dbReference type="SUPFAM" id="SSF51735">
    <property type="entry name" value="NAD(P)-binding Rossmann-fold domains"/>
    <property type="match status" value="1"/>
</dbReference>
<dbReference type="EMBL" id="MU004234">
    <property type="protein sequence ID" value="KAF2670341.1"/>
    <property type="molecule type" value="Genomic_DNA"/>
</dbReference>
<evidence type="ECO:0000259" key="3">
    <source>
        <dbReference type="SMART" id="SM00822"/>
    </source>
</evidence>
<organism evidence="4 5">
    <name type="scientific">Microthyrium microscopicum</name>
    <dbReference type="NCBI Taxonomy" id="703497"/>
    <lineage>
        <taxon>Eukaryota</taxon>
        <taxon>Fungi</taxon>
        <taxon>Dikarya</taxon>
        <taxon>Ascomycota</taxon>
        <taxon>Pezizomycotina</taxon>
        <taxon>Dothideomycetes</taxon>
        <taxon>Dothideomycetes incertae sedis</taxon>
        <taxon>Microthyriales</taxon>
        <taxon>Microthyriaceae</taxon>
        <taxon>Microthyrium</taxon>
    </lineage>
</organism>
<dbReference type="InterPro" id="IPR036291">
    <property type="entry name" value="NAD(P)-bd_dom_sf"/>
</dbReference>
<dbReference type="PRINTS" id="PR00081">
    <property type="entry name" value="GDHRDH"/>
</dbReference>
<dbReference type="InterPro" id="IPR002347">
    <property type="entry name" value="SDR_fam"/>
</dbReference>
<name>A0A6A6UFK7_9PEZI</name>
<dbReference type="PANTHER" id="PTHR42901:SF1">
    <property type="entry name" value="ALCOHOL DEHYDROGENASE"/>
    <property type="match status" value="1"/>
</dbReference>
<proteinExistence type="inferred from homology"/>
<dbReference type="SMART" id="SM00822">
    <property type="entry name" value="PKS_KR"/>
    <property type="match status" value="1"/>
</dbReference>
<evidence type="ECO:0000313" key="4">
    <source>
        <dbReference type="EMBL" id="KAF2670341.1"/>
    </source>
</evidence>
<reference evidence="4" key="1">
    <citation type="journal article" date="2020" name="Stud. Mycol.">
        <title>101 Dothideomycetes genomes: a test case for predicting lifestyles and emergence of pathogens.</title>
        <authorList>
            <person name="Haridas S."/>
            <person name="Albert R."/>
            <person name="Binder M."/>
            <person name="Bloem J."/>
            <person name="Labutti K."/>
            <person name="Salamov A."/>
            <person name="Andreopoulos B."/>
            <person name="Baker S."/>
            <person name="Barry K."/>
            <person name="Bills G."/>
            <person name="Bluhm B."/>
            <person name="Cannon C."/>
            <person name="Castanera R."/>
            <person name="Culley D."/>
            <person name="Daum C."/>
            <person name="Ezra D."/>
            <person name="Gonzalez J."/>
            <person name="Henrissat B."/>
            <person name="Kuo A."/>
            <person name="Liang C."/>
            <person name="Lipzen A."/>
            <person name="Lutzoni F."/>
            <person name="Magnuson J."/>
            <person name="Mondo S."/>
            <person name="Nolan M."/>
            <person name="Ohm R."/>
            <person name="Pangilinan J."/>
            <person name="Park H.-J."/>
            <person name="Ramirez L."/>
            <person name="Alfaro M."/>
            <person name="Sun H."/>
            <person name="Tritt A."/>
            <person name="Yoshinaga Y."/>
            <person name="Zwiers L.-H."/>
            <person name="Turgeon B."/>
            <person name="Goodwin S."/>
            <person name="Spatafora J."/>
            <person name="Crous P."/>
            <person name="Grigoriev I."/>
        </authorList>
    </citation>
    <scope>NUCLEOTIDE SEQUENCE</scope>
    <source>
        <strain evidence="4">CBS 115976</strain>
    </source>
</reference>
<protein>
    <submittedName>
        <fullName evidence="4">NAD(P)-binding protein</fullName>
    </submittedName>
</protein>
<dbReference type="GO" id="GO:0016491">
    <property type="term" value="F:oxidoreductase activity"/>
    <property type="evidence" value="ECO:0007669"/>
    <property type="project" value="UniProtKB-KW"/>
</dbReference>
<dbReference type="PANTHER" id="PTHR42901">
    <property type="entry name" value="ALCOHOL DEHYDROGENASE"/>
    <property type="match status" value="1"/>
</dbReference>
<accession>A0A6A6UFK7</accession>
<evidence type="ECO:0000256" key="2">
    <source>
        <dbReference type="ARBA" id="ARBA00023002"/>
    </source>
</evidence>
<dbReference type="Proteomes" id="UP000799302">
    <property type="component" value="Unassembled WGS sequence"/>
</dbReference>
<feature type="domain" description="Ketoreductase" evidence="3">
    <location>
        <begin position="32"/>
        <end position="223"/>
    </location>
</feature>
<keyword evidence="5" id="KW-1185">Reference proteome</keyword>
<keyword evidence="2" id="KW-0560">Oxidoreductase</keyword>
<dbReference type="Gene3D" id="3.40.50.720">
    <property type="entry name" value="NAD(P)-binding Rossmann-like Domain"/>
    <property type="match status" value="1"/>
</dbReference>
<comment type="similarity">
    <text evidence="1">Belongs to the short-chain dehydrogenases/reductases (SDR) family.</text>
</comment>
<dbReference type="AlphaFoldDB" id="A0A6A6UFK7"/>
<evidence type="ECO:0000256" key="1">
    <source>
        <dbReference type="ARBA" id="ARBA00006484"/>
    </source>
</evidence>
<gene>
    <name evidence="4" type="ORF">BT63DRAFT_446649</name>
</gene>
<evidence type="ECO:0000313" key="5">
    <source>
        <dbReference type="Proteomes" id="UP000799302"/>
    </source>
</evidence>
<dbReference type="InterPro" id="IPR057326">
    <property type="entry name" value="KR_dom"/>
</dbReference>
<dbReference type="CDD" id="cd05233">
    <property type="entry name" value="SDR_c"/>
    <property type="match status" value="1"/>
</dbReference>